<dbReference type="Pfam" id="PF00076">
    <property type="entry name" value="RRM_1"/>
    <property type="match status" value="1"/>
</dbReference>
<feature type="region of interest" description="Disordered" evidence="7">
    <location>
        <begin position="26"/>
        <end position="54"/>
    </location>
</feature>
<dbReference type="OrthoDB" id="639027at2759"/>
<dbReference type="InterPro" id="IPR034240">
    <property type="entry name" value="eIF3G_RRM"/>
</dbReference>
<evidence type="ECO:0000313" key="9">
    <source>
        <dbReference type="EMBL" id="KJE93285.1"/>
    </source>
</evidence>
<evidence type="ECO:0000256" key="2">
    <source>
        <dbReference type="ARBA" id="ARBA00022540"/>
    </source>
</evidence>
<protein>
    <recommendedName>
        <fullName evidence="5">Eukaryotic translation initiation factor 3 subunit G</fullName>
        <shortName evidence="5">eIF3g</shortName>
    </recommendedName>
    <alternativeName>
        <fullName evidence="5">Eukaryotic translation initiation factor 3 RNA-binding subunit</fullName>
        <shortName evidence="5">eIF-3 RNA-binding subunit</shortName>
    </alternativeName>
    <alternativeName>
        <fullName evidence="5">Eukaryotic translation initiation factor 3 subunit 4</fullName>
    </alternativeName>
</protein>
<organism evidence="9 10">
    <name type="scientific">Capsaspora owczarzaki (strain ATCC 30864)</name>
    <dbReference type="NCBI Taxonomy" id="595528"/>
    <lineage>
        <taxon>Eukaryota</taxon>
        <taxon>Filasterea</taxon>
        <taxon>Capsaspora</taxon>
    </lineage>
</organism>
<dbReference type="CDD" id="cd12408">
    <property type="entry name" value="RRM_eIF3G_like"/>
    <property type="match status" value="1"/>
</dbReference>
<feature type="compositionally biased region" description="Low complexity" evidence="7">
    <location>
        <begin position="42"/>
        <end position="52"/>
    </location>
</feature>
<dbReference type="FunCoup" id="A0A0D2WPH2">
    <property type="interactions" value="523"/>
</dbReference>
<dbReference type="InterPro" id="IPR024675">
    <property type="entry name" value="eIF3g_N"/>
</dbReference>
<dbReference type="AlphaFoldDB" id="A0A0D2WPH2"/>
<dbReference type="SMART" id="SM00360">
    <property type="entry name" value="RRM"/>
    <property type="match status" value="1"/>
</dbReference>
<dbReference type="InterPro" id="IPR035979">
    <property type="entry name" value="RBD_domain_sf"/>
</dbReference>
<dbReference type="InterPro" id="IPR000504">
    <property type="entry name" value="RRM_dom"/>
</dbReference>
<dbReference type="GO" id="GO:0033290">
    <property type="term" value="C:eukaryotic 48S preinitiation complex"/>
    <property type="evidence" value="ECO:0007669"/>
    <property type="project" value="UniProtKB-UniRule"/>
</dbReference>
<keyword evidence="3 6" id="KW-0694">RNA-binding</keyword>
<evidence type="ECO:0000256" key="1">
    <source>
        <dbReference type="ARBA" id="ARBA00022490"/>
    </source>
</evidence>
<dbReference type="EMBL" id="KE346365">
    <property type="protein sequence ID" value="KJE93285.1"/>
    <property type="molecule type" value="Genomic_DNA"/>
</dbReference>
<dbReference type="GO" id="GO:0001732">
    <property type="term" value="P:formation of cytoplasmic translation initiation complex"/>
    <property type="evidence" value="ECO:0007669"/>
    <property type="project" value="UniProtKB-UniRule"/>
</dbReference>
<keyword evidence="10" id="KW-1185">Reference proteome</keyword>
<dbReference type="HAMAP" id="MF_03006">
    <property type="entry name" value="eIF3g"/>
    <property type="match status" value="1"/>
</dbReference>
<feature type="domain" description="RRM" evidence="8">
    <location>
        <begin position="274"/>
        <end position="352"/>
    </location>
</feature>
<dbReference type="CDD" id="cd12933">
    <property type="entry name" value="eIF3G"/>
    <property type="match status" value="1"/>
</dbReference>
<evidence type="ECO:0000259" key="8">
    <source>
        <dbReference type="PROSITE" id="PS50102"/>
    </source>
</evidence>
<dbReference type="GO" id="GO:0003743">
    <property type="term" value="F:translation initiation factor activity"/>
    <property type="evidence" value="ECO:0007669"/>
    <property type="project" value="UniProtKB-UniRule"/>
</dbReference>
<dbReference type="InterPro" id="IPR017334">
    <property type="entry name" value="eIF3_g"/>
</dbReference>
<keyword evidence="2 5" id="KW-0396">Initiation factor</keyword>
<dbReference type="PhylomeDB" id="A0A0D2WPH2"/>
<proteinExistence type="inferred from homology"/>
<comment type="similarity">
    <text evidence="5">Belongs to the eIF-3 subunit G family.</text>
</comment>
<evidence type="ECO:0000256" key="5">
    <source>
        <dbReference type="HAMAP-Rule" id="MF_03006"/>
    </source>
</evidence>
<dbReference type="GO" id="GO:0016282">
    <property type="term" value="C:eukaryotic 43S preinitiation complex"/>
    <property type="evidence" value="ECO:0007669"/>
    <property type="project" value="UniProtKB-UniRule"/>
</dbReference>
<evidence type="ECO:0000256" key="3">
    <source>
        <dbReference type="ARBA" id="ARBA00022884"/>
    </source>
</evidence>
<dbReference type="PANTHER" id="PTHR10352">
    <property type="entry name" value="EUKARYOTIC TRANSLATION INITIATION FACTOR 3 SUBUNIT G"/>
    <property type="match status" value="1"/>
</dbReference>
<dbReference type="InParanoid" id="A0A0D2WPH2"/>
<gene>
    <name evidence="9" type="ORF">CAOG_004093</name>
</gene>
<dbReference type="SUPFAM" id="SSF54928">
    <property type="entry name" value="RNA-binding domain, RBD"/>
    <property type="match status" value="1"/>
</dbReference>
<accession>A0A0D2WPH2</accession>
<dbReference type="InterPro" id="IPR012677">
    <property type="entry name" value="Nucleotide-bd_a/b_plait_sf"/>
</dbReference>
<reference evidence="10" key="1">
    <citation type="submission" date="2011-02" db="EMBL/GenBank/DDBJ databases">
        <title>The Genome Sequence of Capsaspora owczarzaki ATCC 30864.</title>
        <authorList>
            <person name="Russ C."/>
            <person name="Cuomo C."/>
            <person name="Burger G."/>
            <person name="Gray M.W."/>
            <person name="Holland P.W.H."/>
            <person name="King N."/>
            <person name="Lang F.B.F."/>
            <person name="Roger A.J."/>
            <person name="Ruiz-Trillo I."/>
            <person name="Young S.K."/>
            <person name="Zeng Q."/>
            <person name="Gargeya S."/>
            <person name="Alvarado L."/>
            <person name="Berlin A."/>
            <person name="Chapman S.B."/>
            <person name="Chen Z."/>
            <person name="Freedman E."/>
            <person name="Gellesch M."/>
            <person name="Goldberg J."/>
            <person name="Griggs A."/>
            <person name="Gujja S."/>
            <person name="Heilman E."/>
            <person name="Heiman D."/>
            <person name="Howarth C."/>
            <person name="Mehta T."/>
            <person name="Neiman D."/>
            <person name="Pearson M."/>
            <person name="Roberts A."/>
            <person name="Saif S."/>
            <person name="Shea T."/>
            <person name="Shenoy N."/>
            <person name="Sisk P."/>
            <person name="Stolte C."/>
            <person name="Sykes S."/>
            <person name="White J."/>
            <person name="Yandava C."/>
            <person name="Haas B."/>
            <person name="Nusbaum C."/>
            <person name="Birren B."/>
        </authorList>
    </citation>
    <scope>NUCLEOTIDE SEQUENCE</scope>
    <source>
        <strain evidence="10">ATCC 30864</strain>
    </source>
</reference>
<dbReference type="Pfam" id="PF12353">
    <property type="entry name" value="eIF3g"/>
    <property type="match status" value="1"/>
</dbReference>
<sequence length="355" mass="38205">MPESTATASSSAKWGDVLDEELEYAHDLPAPGSLSVSQSIGQQQQHQQQQQQPTIDAAYVSKYADDDEDELPGLQVVGPDANGVKLVIEHRRDDNTGAVVKVTRKFQLSKQKTTLSHAEAERRHWTKFGAETGAKPGPDPATTIVADEVFLVLTAKSHELGTDATSAPQDEKIKLATGAGGAVASKAVSCRICKGDHWTTHCPHKELAASQDDLEKEERAKSLREQVLDKDAAATGGAQPGKYVPPSMRGADGARRAPGADARGSSMRDRDDANTIRISNLSDDTRESDVGDLCSPFGRVQRTFLVRDKVTGASKGFAFVSFGSRDEAAKAIEKLHGHGYDHLILSVDWAKPSRD</sequence>
<keyword evidence="1 5" id="KW-0963">Cytoplasm</keyword>
<evidence type="ECO:0000256" key="7">
    <source>
        <dbReference type="SAM" id="MobiDB-lite"/>
    </source>
</evidence>
<comment type="subcellular location">
    <subcellularLocation>
        <location evidence="5">Cytoplasm</location>
    </subcellularLocation>
</comment>
<dbReference type="eggNOG" id="KOG0122">
    <property type="taxonomic scope" value="Eukaryota"/>
</dbReference>
<feature type="region of interest" description="Disordered" evidence="7">
    <location>
        <begin position="210"/>
        <end position="280"/>
    </location>
</feature>
<dbReference type="GO" id="GO:0005852">
    <property type="term" value="C:eukaryotic translation initiation factor 3 complex"/>
    <property type="evidence" value="ECO:0007669"/>
    <property type="project" value="UniProtKB-UniRule"/>
</dbReference>
<feature type="compositionally biased region" description="Basic and acidic residues" evidence="7">
    <location>
        <begin position="216"/>
        <end position="232"/>
    </location>
</feature>
<dbReference type="PROSITE" id="PS50102">
    <property type="entry name" value="RRM"/>
    <property type="match status" value="1"/>
</dbReference>
<dbReference type="PIRSF" id="PIRSF037949">
    <property type="entry name" value="Transl_init_eIF-3_RNA-bind"/>
    <property type="match status" value="1"/>
</dbReference>
<name>A0A0D2WPH2_CAPO3</name>
<keyword evidence="4 5" id="KW-0648">Protein biosynthesis</keyword>
<comment type="function">
    <text evidence="5">RNA-binding component of the eukaryotic translation initiation factor 3 (eIF-3) complex, which is involved in protein synthesis of a specialized repertoire of mRNAs and, together with other initiation factors, stimulates binding of mRNA and methionyl-tRNAi to the 40S ribosome. The eIF-3 complex specifically targets and initiates translation of a subset of mRNAs involved in cell proliferation. This subunit can bind 18S rRNA.</text>
</comment>
<dbReference type="STRING" id="595528.A0A0D2WPH2"/>
<comment type="subunit">
    <text evidence="5">Component of the eukaryotic translation initiation factor 3 (eIF-3) complex.</text>
</comment>
<evidence type="ECO:0000313" key="10">
    <source>
        <dbReference type="Proteomes" id="UP000008743"/>
    </source>
</evidence>
<dbReference type="Proteomes" id="UP000008743">
    <property type="component" value="Unassembled WGS sequence"/>
</dbReference>
<dbReference type="GO" id="GO:0003723">
    <property type="term" value="F:RNA binding"/>
    <property type="evidence" value="ECO:0007669"/>
    <property type="project" value="UniProtKB-UniRule"/>
</dbReference>
<evidence type="ECO:0000256" key="4">
    <source>
        <dbReference type="ARBA" id="ARBA00022917"/>
    </source>
</evidence>
<dbReference type="Gene3D" id="3.30.70.330">
    <property type="match status" value="1"/>
</dbReference>
<evidence type="ECO:0000256" key="6">
    <source>
        <dbReference type="PROSITE-ProRule" id="PRU00176"/>
    </source>
</evidence>